<evidence type="ECO:0000313" key="2">
    <source>
        <dbReference type="Proteomes" id="UP000829398"/>
    </source>
</evidence>
<accession>A0ACB8JWN1</accession>
<dbReference type="Proteomes" id="UP000829398">
    <property type="component" value="Chromosome 6"/>
</dbReference>
<sequence length="113" mass="13572">MKRKISYFYDPEISNYYYGHNHAMKPQRITMTYALLSEYSLLHHMQVFNPTEYLCKFREEDYVKCLRSVAPETKHDHLTWIKGFNVGKDCPVFNGLYCCQLRTTAFFKYVFVT</sequence>
<protein>
    <submittedName>
        <fullName evidence="1">Uncharacterized protein</fullName>
    </submittedName>
</protein>
<proteinExistence type="predicted"/>
<keyword evidence="2" id="KW-1185">Reference proteome</keyword>
<gene>
    <name evidence="1" type="ORF">KPL71_017993</name>
</gene>
<dbReference type="EMBL" id="CM039175">
    <property type="protein sequence ID" value="KAH9736166.1"/>
    <property type="molecule type" value="Genomic_DNA"/>
</dbReference>
<name>A0ACB8JWN1_CITSI</name>
<organism evidence="1 2">
    <name type="scientific">Citrus sinensis</name>
    <name type="common">Sweet orange</name>
    <name type="synonym">Citrus aurantium var. sinensis</name>
    <dbReference type="NCBI Taxonomy" id="2711"/>
    <lineage>
        <taxon>Eukaryota</taxon>
        <taxon>Viridiplantae</taxon>
        <taxon>Streptophyta</taxon>
        <taxon>Embryophyta</taxon>
        <taxon>Tracheophyta</taxon>
        <taxon>Spermatophyta</taxon>
        <taxon>Magnoliopsida</taxon>
        <taxon>eudicotyledons</taxon>
        <taxon>Gunneridae</taxon>
        <taxon>Pentapetalae</taxon>
        <taxon>rosids</taxon>
        <taxon>malvids</taxon>
        <taxon>Sapindales</taxon>
        <taxon>Rutaceae</taxon>
        <taxon>Aurantioideae</taxon>
        <taxon>Citrus</taxon>
    </lineage>
</organism>
<evidence type="ECO:0000313" key="1">
    <source>
        <dbReference type="EMBL" id="KAH9736166.1"/>
    </source>
</evidence>
<comment type="caution">
    <text evidence="1">The sequence shown here is derived from an EMBL/GenBank/DDBJ whole genome shotgun (WGS) entry which is preliminary data.</text>
</comment>
<reference evidence="2" key="1">
    <citation type="journal article" date="2023" name="Hortic. Res.">
        <title>A chromosome-level phased genome enabling allele-level studies in sweet orange: a case study on citrus Huanglongbing tolerance.</title>
        <authorList>
            <person name="Wu B."/>
            <person name="Yu Q."/>
            <person name="Deng Z."/>
            <person name="Duan Y."/>
            <person name="Luo F."/>
            <person name="Gmitter F. Jr."/>
        </authorList>
    </citation>
    <scope>NUCLEOTIDE SEQUENCE [LARGE SCALE GENOMIC DNA]</scope>
    <source>
        <strain evidence="2">cv. Valencia</strain>
    </source>
</reference>